<dbReference type="KEGG" id="vg:29122545"/>
<dbReference type="OrthoDB" id="26528at10239"/>
<proteinExistence type="predicted"/>
<dbReference type="InterPro" id="IPR012668">
    <property type="entry name" value="CHP02466"/>
</dbReference>
<keyword evidence="2" id="KW-1185">Reference proteome</keyword>
<accession>A0A127KLT6</accession>
<dbReference type="GeneID" id="29122545"/>
<name>A0A127KLT6_9CAUD</name>
<dbReference type="Gene3D" id="2.60.120.620">
    <property type="entry name" value="q2cbj1_9rhob like domain"/>
    <property type="match status" value="1"/>
</dbReference>
<keyword evidence="1" id="KW-0560">Oxidoreductase</keyword>
<gene>
    <name evidence="1" type="ORF">R1080702_043</name>
</gene>
<evidence type="ECO:0000313" key="1">
    <source>
        <dbReference type="EMBL" id="AMO43052.1"/>
    </source>
</evidence>
<reference evidence="1 2" key="1">
    <citation type="submission" date="2016-01" db="EMBL/GenBank/DDBJ databases">
        <title>The genomic content and context of auxiliary metabolic genes in marine cyanophages.</title>
        <authorList>
            <person name="Marston M.F."/>
            <person name="Martiny J.B.H."/>
            <person name="Crummett L.T."/>
        </authorList>
    </citation>
    <scope>NUCLEOTIDE SEQUENCE [LARGE SCALE GENOMIC DNA]</scope>
    <source>
        <strain evidence="1">RW_108_0702</strain>
    </source>
</reference>
<organism evidence="1 2">
    <name type="scientific">Cyanophage S-RIM32</name>
    <dbReference type="NCBI Taxonomy" id="1278479"/>
    <lineage>
        <taxon>Viruses</taxon>
        <taxon>Duplodnaviria</taxon>
        <taxon>Heunggongvirae</taxon>
        <taxon>Uroviricota</taxon>
        <taxon>Caudoviricetes</taxon>
        <taxon>Pantevenvirales</taxon>
        <taxon>Kyanoviridae</taxon>
        <taxon>Bristolvirus</taxon>
        <taxon>Bristolvirus rhodeisland</taxon>
    </lineage>
</organism>
<protein>
    <submittedName>
        <fullName evidence="1">Phytanoyl-CoA-dioxygenase</fullName>
    </submittedName>
</protein>
<dbReference type="Proteomes" id="UP000203157">
    <property type="component" value="Segment"/>
</dbReference>
<dbReference type="NCBIfam" id="TIGR02466">
    <property type="entry name" value="TIGR02466 family protein"/>
    <property type="match status" value="1"/>
</dbReference>
<keyword evidence="1" id="KW-0223">Dioxygenase</keyword>
<dbReference type="RefSeq" id="YP_009301545.1">
    <property type="nucleotide sequence ID" value="NC_031235.1"/>
</dbReference>
<sequence>MEILTFVELIGRFKGTEDTNNNINHLIEYIYRLQENEPAGDNRSLVNGWQNHKLLTDHEYDNEVQYLIRFITEQFESYLKSYGPTKQYYWGINNLWTNVTPPGGFNRVHMHTGCQFSGIFYLKGSPDAGELILYNPMNTSNLALNYVDLCPRQQMCYSIAPIRNTGAFFSSGLHHRVDINNSKEDRISISFNIRVNDFLPPSASR</sequence>
<dbReference type="GO" id="GO:0051213">
    <property type="term" value="F:dioxygenase activity"/>
    <property type="evidence" value="ECO:0007669"/>
    <property type="project" value="UniProtKB-KW"/>
</dbReference>
<evidence type="ECO:0000313" key="2">
    <source>
        <dbReference type="Proteomes" id="UP000203157"/>
    </source>
</evidence>
<dbReference type="EMBL" id="KU594606">
    <property type="protein sequence ID" value="AMO43052.1"/>
    <property type="molecule type" value="Genomic_DNA"/>
</dbReference>
<dbReference type="Pfam" id="PF13759">
    <property type="entry name" value="2OG-FeII_Oxy_5"/>
    <property type="match status" value="1"/>
</dbReference>